<evidence type="ECO:0000259" key="3">
    <source>
        <dbReference type="PROSITE" id="PS50937"/>
    </source>
</evidence>
<dbReference type="KEGG" id="sace:GIY23_19855"/>
<dbReference type="GO" id="GO:0003677">
    <property type="term" value="F:DNA binding"/>
    <property type="evidence" value="ECO:0007669"/>
    <property type="project" value="UniProtKB-KW"/>
</dbReference>
<feature type="domain" description="HTH merR-type" evidence="3">
    <location>
        <begin position="34"/>
        <end position="103"/>
    </location>
</feature>
<gene>
    <name evidence="4" type="ORF">GIY23_19855</name>
</gene>
<dbReference type="PANTHER" id="PTHR30204:SF97">
    <property type="entry name" value="MERR FAMILY REGULATORY PROTEIN"/>
    <property type="match status" value="1"/>
</dbReference>
<protein>
    <submittedName>
        <fullName evidence="4">MerR family transcriptional regulator</fullName>
    </submittedName>
</protein>
<dbReference type="InterPro" id="IPR000551">
    <property type="entry name" value="MerR-type_HTH_dom"/>
</dbReference>
<evidence type="ECO:0000313" key="4">
    <source>
        <dbReference type="EMBL" id="QGK72437.1"/>
    </source>
</evidence>
<dbReference type="SUPFAM" id="SSF46955">
    <property type="entry name" value="Putative DNA-binding domain"/>
    <property type="match status" value="1"/>
</dbReference>
<dbReference type="AlphaFoldDB" id="A0A5Q3QNU4"/>
<dbReference type="PANTHER" id="PTHR30204">
    <property type="entry name" value="REDOX-CYCLING DRUG-SENSING TRANSCRIPTIONAL ACTIVATOR SOXR"/>
    <property type="match status" value="1"/>
</dbReference>
<dbReference type="EMBL" id="CP045929">
    <property type="protein sequence ID" value="QGK72437.1"/>
    <property type="molecule type" value="Genomic_DNA"/>
</dbReference>
<dbReference type="SMART" id="SM00422">
    <property type="entry name" value="HTH_MERR"/>
    <property type="match status" value="1"/>
</dbReference>
<dbReference type="GO" id="GO:0003700">
    <property type="term" value="F:DNA-binding transcription factor activity"/>
    <property type="evidence" value="ECO:0007669"/>
    <property type="project" value="InterPro"/>
</dbReference>
<sequence length="362" mass="37598">MQSQDDSAATGAPLGKADEQGSEAVDYPQADEPKLTVAAVARRLGVAPATLRTWDRRYGLGPSDHTTGRHRRYGSEDIARLEHMQRALLRGASPAEAARYARSTTAPPASSAPEPAVPAGGDAEPVLQSGVLSGSDRPIEVAGSRGGRGLRLAGAGPRARGLGSAVLGLDSWSAQHLMIESIEAEGVATTWLEVVQPVLRAVVERRQRTGSGAEVVQLLVDSVSTALRAVLASAPAPSNSRPVLLASVPGEVQELELIALAAALATQGVGHRLFGPALQPEGLDAAVRRCVPVAVVVWSEQASYASPQLVAGVHSTRRRVRAFAAGGGWAAESLPAQVELLGPLDRAVERLSTVALGEQRPS</sequence>
<proteinExistence type="predicted"/>
<name>A0A5Q3QNU4_9PSEU</name>
<evidence type="ECO:0000256" key="2">
    <source>
        <dbReference type="SAM" id="MobiDB-lite"/>
    </source>
</evidence>
<feature type="region of interest" description="Disordered" evidence="2">
    <location>
        <begin position="1"/>
        <end position="30"/>
    </location>
</feature>
<organism evidence="4 5">
    <name type="scientific">Allosaccharopolyspora coralli</name>
    <dbReference type="NCBI Taxonomy" id="2665642"/>
    <lineage>
        <taxon>Bacteria</taxon>
        <taxon>Bacillati</taxon>
        <taxon>Actinomycetota</taxon>
        <taxon>Actinomycetes</taxon>
        <taxon>Pseudonocardiales</taxon>
        <taxon>Pseudonocardiaceae</taxon>
        <taxon>Allosaccharopolyspora</taxon>
    </lineage>
</organism>
<keyword evidence="5" id="KW-1185">Reference proteome</keyword>
<dbReference type="Proteomes" id="UP000371041">
    <property type="component" value="Chromosome"/>
</dbReference>
<dbReference type="Gene3D" id="1.10.1660.10">
    <property type="match status" value="1"/>
</dbReference>
<evidence type="ECO:0000256" key="1">
    <source>
        <dbReference type="ARBA" id="ARBA00023125"/>
    </source>
</evidence>
<reference evidence="5" key="1">
    <citation type="submission" date="2019-11" db="EMBL/GenBank/DDBJ databases">
        <title>The complete genome sequence of Saccharopolyspora sp. E2A.</title>
        <authorList>
            <person name="Zhang G."/>
        </authorList>
    </citation>
    <scope>NUCLEOTIDE SEQUENCE [LARGE SCALE GENOMIC DNA]</scope>
    <source>
        <strain evidence="5">E2A</strain>
    </source>
</reference>
<feature type="compositionally biased region" description="Low complexity" evidence="2">
    <location>
        <begin position="106"/>
        <end position="119"/>
    </location>
</feature>
<dbReference type="Gene3D" id="3.40.50.280">
    <property type="entry name" value="Cobalamin-binding domain"/>
    <property type="match status" value="1"/>
</dbReference>
<accession>A0A5Q3QNU4</accession>
<dbReference type="InterPro" id="IPR009061">
    <property type="entry name" value="DNA-bd_dom_put_sf"/>
</dbReference>
<feature type="region of interest" description="Disordered" evidence="2">
    <location>
        <begin position="92"/>
        <end position="154"/>
    </location>
</feature>
<evidence type="ECO:0000313" key="5">
    <source>
        <dbReference type="Proteomes" id="UP000371041"/>
    </source>
</evidence>
<dbReference type="PROSITE" id="PS50937">
    <property type="entry name" value="HTH_MERR_2"/>
    <property type="match status" value="1"/>
</dbReference>
<dbReference type="Pfam" id="PF13411">
    <property type="entry name" value="MerR_1"/>
    <property type="match status" value="1"/>
</dbReference>
<keyword evidence="1" id="KW-0238">DNA-binding</keyword>
<dbReference type="InterPro" id="IPR047057">
    <property type="entry name" value="MerR_fam"/>
</dbReference>